<keyword evidence="2" id="KW-1133">Transmembrane helix</keyword>
<keyword evidence="4" id="KW-1185">Reference proteome</keyword>
<keyword evidence="2" id="KW-0472">Membrane</keyword>
<feature type="compositionally biased region" description="Basic and acidic residues" evidence="1">
    <location>
        <begin position="187"/>
        <end position="203"/>
    </location>
</feature>
<evidence type="ECO:0000256" key="1">
    <source>
        <dbReference type="SAM" id="MobiDB-lite"/>
    </source>
</evidence>
<dbReference type="EMBL" id="JBELQE010000091">
    <property type="protein sequence ID" value="MER2251857.1"/>
    <property type="molecule type" value="Genomic_DNA"/>
</dbReference>
<proteinExistence type="predicted"/>
<protein>
    <submittedName>
        <fullName evidence="3">Uncharacterized protein</fullName>
    </submittedName>
</protein>
<dbReference type="Proteomes" id="UP001480955">
    <property type="component" value="Unassembled WGS sequence"/>
</dbReference>
<reference evidence="3 4" key="1">
    <citation type="submission" date="2024-06" db="EMBL/GenBank/DDBJ databases">
        <authorList>
            <person name="Campbell A.G."/>
        </authorList>
    </citation>
    <scope>NUCLEOTIDE SEQUENCE [LARGE SCALE GENOMIC DNA]</scope>
    <source>
        <strain evidence="3 4">EM12</strain>
    </source>
</reference>
<sequence>MSETVQAGKNGAKVPAEKISPEEMLKQAVAGASKVAAPVAARARKTVRLGANGRLAAASVAALIGGLSLGLLAAPQERSGEGLAQVRADLSAGRAESARLAQEIDRLARTATALREASEAARGETKALAAGLADRIGRSEQALDKRLTILAETVTRGEREQSDRIAGMIAQLEKKSQASVAAVPAKPEVKSEAKSESKPEARAAEPTQTGSLADKPKTETLDGWALRDVYDGVAILEDRRRRLVEVGRGDAVPGIGRVEAIERRGRQWVVVTRQGIITPQTW</sequence>
<evidence type="ECO:0000313" key="3">
    <source>
        <dbReference type="EMBL" id="MER2251857.1"/>
    </source>
</evidence>
<feature type="region of interest" description="Disordered" evidence="1">
    <location>
        <begin position="176"/>
        <end position="216"/>
    </location>
</feature>
<keyword evidence="2" id="KW-0812">Transmembrane</keyword>
<evidence type="ECO:0000313" key="4">
    <source>
        <dbReference type="Proteomes" id="UP001480955"/>
    </source>
</evidence>
<name>A0ABV1QR15_9HYPH</name>
<gene>
    <name evidence="3" type="ORF">ABS772_18220</name>
</gene>
<dbReference type="RefSeq" id="WP_350396207.1">
    <property type="nucleotide sequence ID" value="NZ_JBELQE010000091.1"/>
</dbReference>
<evidence type="ECO:0000256" key="2">
    <source>
        <dbReference type="SAM" id="Phobius"/>
    </source>
</evidence>
<accession>A0ABV1QR15</accession>
<feature type="transmembrane region" description="Helical" evidence="2">
    <location>
        <begin position="55"/>
        <end position="74"/>
    </location>
</feature>
<comment type="caution">
    <text evidence="3">The sequence shown here is derived from an EMBL/GenBank/DDBJ whole genome shotgun (WGS) entry which is preliminary data.</text>
</comment>
<organism evidence="3 4">
    <name type="scientific">Methylorubrum podarium</name>
    <dbReference type="NCBI Taxonomy" id="200476"/>
    <lineage>
        <taxon>Bacteria</taxon>
        <taxon>Pseudomonadati</taxon>
        <taxon>Pseudomonadota</taxon>
        <taxon>Alphaproteobacteria</taxon>
        <taxon>Hyphomicrobiales</taxon>
        <taxon>Methylobacteriaceae</taxon>
        <taxon>Methylorubrum</taxon>
    </lineage>
</organism>